<dbReference type="EMBL" id="LBIC01000003">
    <property type="protein sequence ID" value="KKW92576.1"/>
    <property type="molecule type" value="Genomic_DNA"/>
</dbReference>
<gene>
    <name evidence="1" type="ORF">YP76_06440</name>
</gene>
<dbReference type="PATRIC" id="fig|56193.3.peg.1333"/>
<protein>
    <submittedName>
        <fullName evidence="1">Uncharacterized protein</fullName>
    </submittedName>
</protein>
<keyword evidence="2" id="KW-1185">Reference proteome</keyword>
<proteinExistence type="predicted"/>
<reference evidence="1 2" key="1">
    <citation type="submission" date="2015-04" db="EMBL/GenBank/DDBJ databases">
        <title>Genome sequence of aromatic hydrocarbons-degrading Sphingobium chungbukense DJ77.</title>
        <authorList>
            <person name="Kim Y.-C."/>
            <person name="Chae J.-C."/>
        </authorList>
    </citation>
    <scope>NUCLEOTIDE SEQUENCE [LARGE SCALE GENOMIC DNA]</scope>
    <source>
        <strain evidence="1 2">DJ77</strain>
    </source>
</reference>
<accession>A0A0M3AUG6</accession>
<name>A0A0M3AUG6_9SPHN</name>
<organism evidence="1 2">
    <name type="scientific">Sphingobium chungbukense</name>
    <dbReference type="NCBI Taxonomy" id="56193"/>
    <lineage>
        <taxon>Bacteria</taxon>
        <taxon>Pseudomonadati</taxon>
        <taxon>Pseudomonadota</taxon>
        <taxon>Alphaproteobacteria</taxon>
        <taxon>Sphingomonadales</taxon>
        <taxon>Sphingomonadaceae</taxon>
        <taxon>Sphingobium</taxon>
    </lineage>
</organism>
<comment type="caution">
    <text evidence="1">The sequence shown here is derived from an EMBL/GenBank/DDBJ whole genome shotgun (WGS) entry which is preliminary data.</text>
</comment>
<dbReference type="Proteomes" id="UP000033874">
    <property type="component" value="Unassembled WGS sequence"/>
</dbReference>
<dbReference type="RefSeq" id="WP_046762791.1">
    <property type="nucleotide sequence ID" value="NZ_LBIC01000003.1"/>
</dbReference>
<evidence type="ECO:0000313" key="1">
    <source>
        <dbReference type="EMBL" id="KKW92576.1"/>
    </source>
</evidence>
<sequence length="163" mass="18991">MNIVRLWRRMPPLVEDQVDLLRKEIRSILDREGWAVSEETSRECFLFILWSVHIGLMNMRPGLTRSVLFWLHKRKIRALAIAGDRRLFPQYERRLIEALYVVKNVYVERTEQGWAPPLSHRSARMFLNNAAPEARSAPGRLLDDVLLILRRRSSACTATLLAG</sequence>
<evidence type="ECO:0000313" key="2">
    <source>
        <dbReference type="Proteomes" id="UP000033874"/>
    </source>
</evidence>
<dbReference type="AlphaFoldDB" id="A0A0M3AUG6"/>